<feature type="chain" id="PRO_5043672646" evidence="2">
    <location>
        <begin position="23"/>
        <end position="165"/>
    </location>
</feature>
<dbReference type="SUPFAM" id="SSF82185">
    <property type="entry name" value="Histone H3 K4-specific methyltransferase SET7/9 N-terminal domain"/>
    <property type="match status" value="1"/>
</dbReference>
<feature type="region of interest" description="Disordered" evidence="1">
    <location>
        <begin position="135"/>
        <end position="165"/>
    </location>
</feature>
<gene>
    <name evidence="3" type="ORF">BBD32_18550</name>
</gene>
<evidence type="ECO:0000256" key="2">
    <source>
        <dbReference type="SAM" id="SignalP"/>
    </source>
</evidence>
<name>A0AAU8V0J3_9FLAO</name>
<dbReference type="Gene3D" id="3.90.930.1">
    <property type="match status" value="1"/>
</dbReference>
<accession>A0AAU8V0J3</accession>
<dbReference type="Proteomes" id="UP000190848">
    <property type="component" value="Chromosome"/>
</dbReference>
<organism evidence="3 4">
    <name type="scientific">Elizabethkingia anophelis</name>
    <dbReference type="NCBI Taxonomy" id="1117645"/>
    <lineage>
        <taxon>Bacteria</taxon>
        <taxon>Pseudomonadati</taxon>
        <taxon>Bacteroidota</taxon>
        <taxon>Flavobacteriia</taxon>
        <taxon>Flavobacteriales</taxon>
        <taxon>Weeksellaceae</taxon>
        <taxon>Elizabethkingia</taxon>
    </lineage>
</organism>
<protein>
    <submittedName>
        <fullName evidence="3">Uncharacterized protein</fullName>
    </submittedName>
</protein>
<keyword evidence="2" id="KW-0732">Signal</keyword>
<feature type="signal peptide" evidence="2">
    <location>
        <begin position="1"/>
        <end position="22"/>
    </location>
</feature>
<dbReference type="AlphaFoldDB" id="A0AAU8V0J3"/>
<evidence type="ECO:0000313" key="4">
    <source>
        <dbReference type="Proteomes" id="UP000190848"/>
    </source>
</evidence>
<evidence type="ECO:0000313" key="3">
    <source>
        <dbReference type="EMBL" id="AQX03670.1"/>
    </source>
</evidence>
<dbReference type="EMBL" id="CP016374">
    <property type="protein sequence ID" value="AQX03670.1"/>
    <property type="molecule type" value="Genomic_DNA"/>
</dbReference>
<evidence type="ECO:0000256" key="1">
    <source>
        <dbReference type="SAM" id="MobiDB-lite"/>
    </source>
</evidence>
<proteinExistence type="predicted"/>
<dbReference type="RefSeq" id="WP_078396962.1">
    <property type="nucleotide sequence ID" value="NZ_RSAX01000001.1"/>
</dbReference>
<reference evidence="3 4" key="1">
    <citation type="submission" date="2016-07" db="EMBL/GenBank/DDBJ databases">
        <title>Revisiting the taxonomy of the Elizabethkingia Genus using Whole-Genome Sequencing, Optical Mapping, and MALDI-TOF, along with proposal of three novel Elizabethkingia species: Elizabethkingia bruuniana sp. nov., Elizabethkingia ursingii sp. nov., and Elizabethkingia occulta sp. nov.</title>
        <authorList>
            <person name="Nicholson A.C."/>
        </authorList>
    </citation>
    <scope>NUCLEOTIDE SEQUENCE [LARGE SCALE GENOMIC DNA]</scope>
    <source>
        <strain evidence="3 4">F3201</strain>
    </source>
</reference>
<sequence>MKKQTLFTVLLLLFLASCSTKYNQRDTRNQRDGKWKETLHTSNGKMLAIGKYKHGEKVGKWTYKYGDTLAETERYRRNTAVVKSYHSNGKLASKGKTKTDITDQYRHWYKYGIWKYYDENGKLTEKPVDLSKTAKEATKEVDQPGSKELQDNMKKINKALNGGSN</sequence>
<dbReference type="PROSITE" id="PS51257">
    <property type="entry name" value="PROKAR_LIPOPROTEIN"/>
    <property type="match status" value="1"/>
</dbReference>